<comment type="subcellular location">
    <subcellularLocation>
        <location evidence="1">Cell envelope</location>
    </subcellularLocation>
</comment>
<dbReference type="AlphaFoldDB" id="A0A9D2DS47"/>
<dbReference type="Proteomes" id="UP000824041">
    <property type="component" value="Unassembled WGS sequence"/>
</dbReference>
<dbReference type="InterPro" id="IPR028082">
    <property type="entry name" value="Peripla_BP_I"/>
</dbReference>
<sequence length="350" mass="37346">MKKNKRWRKITAAVLAAAGILSGTMMVQAAAEEAAGGKYAFISKSIDNPYNFAMADGFQEIIEGAGGECVINHPMNPYADDQITIINSLISQEVDAIAIAANDETRLTGILDEAKEAGIQVITVDSDTEHSARVTFCNQADAELIAQTMMDAVYDIAGGEGEYAILSTTPHATNQNAWLEGMETIAKDEKYAGLTLVDIAYGEDKAEESAEKARELIENHPDLKVICALTSSGITAAAKALAEEETNVKITGLGMPSELAEYIGNDEDTPCPYAYLWNPEDLGRLAAYTCQALVSGGITGQAGDTVNADGLENTPYEVTALPDDPEATEILLGALTCFTPDNIDTWKDVF</sequence>
<reference evidence="4" key="1">
    <citation type="journal article" date="2021" name="PeerJ">
        <title>Extensive microbial diversity within the chicken gut microbiome revealed by metagenomics and culture.</title>
        <authorList>
            <person name="Gilroy R."/>
            <person name="Ravi A."/>
            <person name="Getino M."/>
            <person name="Pursley I."/>
            <person name="Horton D.L."/>
            <person name="Alikhan N.F."/>
            <person name="Baker D."/>
            <person name="Gharbi K."/>
            <person name="Hall N."/>
            <person name="Watson M."/>
            <person name="Adriaenssens E.M."/>
            <person name="Foster-Nyarko E."/>
            <person name="Jarju S."/>
            <person name="Secka A."/>
            <person name="Antonio M."/>
            <person name="Oren A."/>
            <person name="Chaudhuri R.R."/>
            <person name="La Ragione R."/>
            <person name="Hildebrand F."/>
            <person name="Pallen M.J."/>
        </authorList>
    </citation>
    <scope>NUCLEOTIDE SEQUENCE</scope>
    <source>
        <strain evidence="4">14324</strain>
    </source>
</reference>
<evidence type="ECO:0000256" key="1">
    <source>
        <dbReference type="ARBA" id="ARBA00004196"/>
    </source>
</evidence>
<evidence type="ECO:0000256" key="2">
    <source>
        <dbReference type="SAM" id="SignalP"/>
    </source>
</evidence>
<organism evidence="4 5">
    <name type="scientific">Candidatus Blautia faecigallinarum</name>
    <dbReference type="NCBI Taxonomy" id="2838488"/>
    <lineage>
        <taxon>Bacteria</taxon>
        <taxon>Bacillati</taxon>
        <taxon>Bacillota</taxon>
        <taxon>Clostridia</taxon>
        <taxon>Lachnospirales</taxon>
        <taxon>Lachnospiraceae</taxon>
        <taxon>Blautia</taxon>
    </lineage>
</organism>
<proteinExistence type="predicted"/>
<feature type="chain" id="PRO_5039566672" evidence="2">
    <location>
        <begin position="30"/>
        <end position="350"/>
    </location>
</feature>
<comment type="caution">
    <text evidence="4">The sequence shown here is derived from an EMBL/GenBank/DDBJ whole genome shotgun (WGS) entry which is preliminary data.</text>
</comment>
<dbReference type="GO" id="GO:0030246">
    <property type="term" value="F:carbohydrate binding"/>
    <property type="evidence" value="ECO:0007669"/>
    <property type="project" value="TreeGrafter"/>
</dbReference>
<dbReference type="EMBL" id="DXBU01000059">
    <property type="protein sequence ID" value="HIZ22058.1"/>
    <property type="molecule type" value="Genomic_DNA"/>
</dbReference>
<evidence type="ECO:0000313" key="4">
    <source>
        <dbReference type="EMBL" id="HIZ22058.1"/>
    </source>
</evidence>
<dbReference type="PANTHER" id="PTHR30036">
    <property type="entry name" value="D-XYLOSE-BINDING PERIPLASMIC PROTEIN"/>
    <property type="match status" value="1"/>
</dbReference>
<evidence type="ECO:0000259" key="3">
    <source>
        <dbReference type="Pfam" id="PF13407"/>
    </source>
</evidence>
<feature type="signal peptide" evidence="2">
    <location>
        <begin position="1"/>
        <end position="29"/>
    </location>
</feature>
<name>A0A9D2DS47_9FIRM</name>
<feature type="domain" description="Periplasmic binding protein" evidence="3">
    <location>
        <begin position="40"/>
        <end position="296"/>
    </location>
</feature>
<dbReference type="Pfam" id="PF13407">
    <property type="entry name" value="Peripla_BP_4"/>
    <property type="match status" value="1"/>
</dbReference>
<dbReference type="SUPFAM" id="SSF53822">
    <property type="entry name" value="Periplasmic binding protein-like I"/>
    <property type="match status" value="1"/>
</dbReference>
<gene>
    <name evidence="4" type="ORF">IAA21_04565</name>
</gene>
<protein>
    <submittedName>
        <fullName evidence="4">Substrate-binding domain-containing protein</fullName>
    </submittedName>
</protein>
<dbReference type="InterPro" id="IPR050555">
    <property type="entry name" value="Bact_Solute-Bind_Prot2"/>
</dbReference>
<accession>A0A9D2DS47</accession>
<keyword evidence="2" id="KW-0732">Signal</keyword>
<dbReference type="InterPro" id="IPR025997">
    <property type="entry name" value="SBP_2_dom"/>
</dbReference>
<reference evidence="4" key="2">
    <citation type="submission" date="2021-04" db="EMBL/GenBank/DDBJ databases">
        <authorList>
            <person name="Gilroy R."/>
        </authorList>
    </citation>
    <scope>NUCLEOTIDE SEQUENCE</scope>
    <source>
        <strain evidence="4">14324</strain>
    </source>
</reference>
<dbReference type="GO" id="GO:0030288">
    <property type="term" value="C:outer membrane-bounded periplasmic space"/>
    <property type="evidence" value="ECO:0007669"/>
    <property type="project" value="TreeGrafter"/>
</dbReference>
<dbReference type="Gene3D" id="3.40.50.2300">
    <property type="match status" value="2"/>
</dbReference>
<dbReference type="PANTHER" id="PTHR30036:SF8">
    <property type="entry name" value="ABC-TYPE SUGAR TRANSPORT SYSTEM PERIPLASMIC COMPONENT-LIKE PROTEIN"/>
    <property type="match status" value="1"/>
</dbReference>
<evidence type="ECO:0000313" key="5">
    <source>
        <dbReference type="Proteomes" id="UP000824041"/>
    </source>
</evidence>